<name>A0ABV1Z7Y9_9HYPH</name>
<accession>A0ABV1Z7Y9</accession>
<comment type="caution">
    <text evidence="1">The sequence shown here is derived from an EMBL/GenBank/DDBJ whole genome shotgun (WGS) entry which is preliminary data.</text>
</comment>
<sequence>MTEPIRCVIDTVNDPHEISLDENITREVTSFRCCSFIRRFEQWTGWFCKPAAHIDCACRRGSYDGKIVQIRCFRLAISSRTVCYFTHLPLKK</sequence>
<reference evidence="1 2" key="1">
    <citation type="journal article" date="2024" name="Proc. Natl. Acad. Sci. U.S.A.">
        <title>The evolutionary genomics of adaptation to stress in wild rhizobium bacteria.</title>
        <authorList>
            <person name="Kehlet-Delgado H."/>
            <person name="Montoya A.P."/>
            <person name="Jensen K.T."/>
            <person name="Wendlandt C.E."/>
            <person name="Dexheimer C."/>
            <person name="Roberts M."/>
            <person name="Torres Martinez L."/>
            <person name="Friesen M.L."/>
            <person name="Griffitts J.S."/>
            <person name="Porter S.S."/>
        </authorList>
    </citation>
    <scope>NUCLEOTIDE SEQUENCE [LARGE SCALE GENOMIC DNA]</scope>
    <source>
        <strain evidence="1 2">M0641</strain>
    </source>
</reference>
<dbReference type="Proteomes" id="UP001433071">
    <property type="component" value="Unassembled WGS sequence"/>
</dbReference>
<protein>
    <submittedName>
        <fullName evidence="1">Uncharacterized protein</fullName>
    </submittedName>
</protein>
<gene>
    <name evidence="1" type="ORF">NKI36_29320</name>
</gene>
<evidence type="ECO:0000313" key="2">
    <source>
        <dbReference type="Proteomes" id="UP001433071"/>
    </source>
</evidence>
<keyword evidence="2" id="KW-1185">Reference proteome</keyword>
<evidence type="ECO:0000313" key="1">
    <source>
        <dbReference type="EMBL" id="MER9408113.1"/>
    </source>
</evidence>
<proteinExistence type="predicted"/>
<organism evidence="1 2">
    <name type="scientific">Mesorhizobium caraganae</name>
    <dbReference type="NCBI Taxonomy" id="483206"/>
    <lineage>
        <taxon>Bacteria</taxon>
        <taxon>Pseudomonadati</taxon>
        <taxon>Pseudomonadota</taxon>
        <taxon>Alphaproteobacteria</taxon>
        <taxon>Hyphomicrobiales</taxon>
        <taxon>Phyllobacteriaceae</taxon>
        <taxon>Mesorhizobium</taxon>
    </lineage>
</organism>
<dbReference type="EMBL" id="JAMYQB010000034">
    <property type="protein sequence ID" value="MER9408113.1"/>
    <property type="molecule type" value="Genomic_DNA"/>
</dbReference>